<dbReference type="PANTHER" id="PTHR33490:SF6">
    <property type="entry name" value="SLL1049 PROTEIN"/>
    <property type="match status" value="1"/>
</dbReference>
<dbReference type="InterPro" id="IPR013589">
    <property type="entry name" value="Bac_transglu_N"/>
</dbReference>
<dbReference type="AlphaFoldDB" id="M2T6B5"/>
<dbReference type="RefSeq" id="WP_008603474.1">
    <property type="nucleotide sequence ID" value="NZ_AMRV01000010.1"/>
</dbReference>
<dbReference type="GO" id="GO:0008233">
    <property type="term" value="F:peptidase activity"/>
    <property type="evidence" value="ECO:0007669"/>
    <property type="project" value="UniProtKB-KW"/>
</dbReference>
<comment type="caution">
    <text evidence="3">The sequence shown here is derived from an EMBL/GenBank/DDBJ whole genome shotgun (WGS) entry which is preliminary data.</text>
</comment>
<dbReference type="PANTHER" id="PTHR33490">
    <property type="entry name" value="BLR5614 PROTEIN-RELATED"/>
    <property type="match status" value="1"/>
</dbReference>
<dbReference type="SMART" id="SM00460">
    <property type="entry name" value="TGc"/>
    <property type="match status" value="1"/>
</dbReference>
<evidence type="ECO:0000259" key="2">
    <source>
        <dbReference type="SMART" id="SM00460"/>
    </source>
</evidence>
<dbReference type="SUPFAM" id="SSF54001">
    <property type="entry name" value="Cysteine proteinases"/>
    <property type="match status" value="1"/>
</dbReference>
<evidence type="ECO:0000256" key="1">
    <source>
        <dbReference type="SAM" id="MobiDB-lite"/>
    </source>
</evidence>
<dbReference type="Gene3D" id="3.10.620.30">
    <property type="match status" value="1"/>
</dbReference>
<dbReference type="Pfam" id="PF01841">
    <property type="entry name" value="Transglut_core"/>
    <property type="match status" value="1"/>
</dbReference>
<protein>
    <submittedName>
        <fullName evidence="3">Protein containing transglutaminase-like domain, putative cysteine protease</fullName>
    </submittedName>
</protein>
<dbReference type="Proteomes" id="UP000011717">
    <property type="component" value="Unassembled WGS sequence"/>
</dbReference>
<dbReference type="EMBL" id="AMRV01000010">
    <property type="protein sequence ID" value="EMD82049.1"/>
    <property type="molecule type" value="Genomic_DNA"/>
</dbReference>
<feature type="region of interest" description="Disordered" evidence="1">
    <location>
        <begin position="265"/>
        <end position="293"/>
    </location>
</feature>
<feature type="domain" description="Transglutaminase-like" evidence="2">
    <location>
        <begin position="159"/>
        <end position="224"/>
    </location>
</feature>
<dbReference type="OrthoDB" id="9804023at2"/>
<gene>
    <name evidence="3" type="ORF">C725_2537</name>
</gene>
<accession>M2T6B5</accession>
<evidence type="ECO:0000313" key="4">
    <source>
        <dbReference type="Proteomes" id="UP000011717"/>
    </source>
</evidence>
<dbReference type="GO" id="GO:0006508">
    <property type="term" value="P:proteolysis"/>
    <property type="evidence" value="ECO:0007669"/>
    <property type="project" value="UniProtKB-KW"/>
</dbReference>
<name>M2T6B5_9SPHN</name>
<dbReference type="InterPro" id="IPR002931">
    <property type="entry name" value="Transglutaminase-like"/>
</dbReference>
<sequence length="293" mass="32148">MRISVQHQTLYRYEAPPRRVMQLLRLTPREYDGQIVGSWQIDVNCDADLIRKRDAYGNITHLLTVEQPPNELLITAEGHVDTVDTSGVVTGLDEPLVPTVYRRPTHLSRVDEGIAAFAREATEAVDGALAKMHALLAALHAEIRFEPGTTDVHTTAREAWQHRAGVCQDLAHLFCGAARSLNVPARYVGGHLLRRDGQNRQPAAHAWAEAYIEDLGWTAFDPAHGISTDEHYVRVSSGLDYRTAAPIVGTRMGGGTEDLTVTAETSRKMAGRAARQSQSQSHSGSAMGQSQNQ</sequence>
<keyword evidence="4" id="KW-1185">Reference proteome</keyword>
<keyword evidence="3" id="KW-0378">Hydrolase</keyword>
<feature type="compositionally biased region" description="Low complexity" evidence="1">
    <location>
        <begin position="271"/>
        <end position="293"/>
    </location>
</feature>
<dbReference type="Pfam" id="PF08379">
    <property type="entry name" value="Bact_transglu_N"/>
    <property type="match status" value="1"/>
</dbReference>
<keyword evidence="3" id="KW-0645">Protease</keyword>
<organism evidence="3 4">
    <name type="scientific">Pacificimonas flava</name>
    <dbReference type="NCBI Taxonomy" id="1234595"/>
    <lineage>
        <taxon>Bacteria</taxon>
        <taxon>Pseudomonadati</taxon>
        <taxon>Pseudomonadota</taxon>
        <taxon>Alphaproteobacteria</taxon>
        <taxon>Sphingomonadales</taxon>
        <taxon>Sphingosinicellaceae</taxon>
        <taxon>Pacificimonas</taxon>
    </lineage>
</organism>
<dbReference type="InterPro" id="IPR038765">
    <property type="entry name" value="Papain-like_cys_pep_sf"/>
</dbReference>
<dbReference type="PATRIC" id="fig|1234595.3.peg.2538"/>
<reference evidence="3 4" key="1">
    <citation type="journal article" date="2013" name="Genome Announc.">
        <title>Draft Genome Sequence of Strain JLT2015T, Belonging to the Family Sphingomonadaceae of the Alphaproteobacteria.</title>
        <authorList>
            <person name="Tang K."/>
            <person name="Liu K."/>
            <person name="Li S."/>
            <person name="Jiao N."/>
        </authorList>
    </citation>
    <scope>NUCLEOTIDE SEQUENCE [LARGE SCALE GENOMIC DNA]</scope>
    <source>
        <strain evidence="3 4">JLT2015</strain>
    </source>
</reference>
<proteinExistence type="predicted"/>
<evidence type="ECO:0000313" key="3">
    <source>
        <dbReference type="EMBL" id="EMD82049.1"/>
    </source>
</evidence>